<organism evidence="5 6">
    <name type="scientific">Rubroshorea leprosula</name>
    <dbReference type="NCBI Taxonomy" id="152421"/>
    <lineage>
        <taxon>Eukaryota</taxon>
        <taxon>Viridiplantae</taxon>
        <taxon>Streptophyta</taxon>
        <taxon>Embryophyta</taxon>
        <taxon>Tracheophyta</taxon>
        <taxon>Spermatophyta</taxon>
        <taxon>Magnoliopsida</taxon>
        <taxon>eudicotyledons</taxon>
        <taxon>Gunneridae</taxon>
        <taxon>Pentapetalae</taxon>
        <taxon>rosids</taxon>
        <taxon>malvids</taxon>
        <taxon>Malvales</taxon>
        <taxon>Dipterocarpaceae</taxon>
        <taxon>Rubroshorea</taxon>
    </lineage>
</organism>
<evidence type="ECO:0000256" key="2">
    <source>
        <dbReference type="ARBA" id="ARBA00023242"/>
    </source>
</evidence>
<dbReference type="InterPro" id="IPR025927">
    <property type="entry name" value="Znf_KANL2-like"/>
</dbReference>
<dbReference type="GO" id="GO:0005634">
    <property type="term" value="C:nucleus"/>
    <property type="evidence" value="ECO:0007669"/>
    <property type="project" value="UniProtKB-SubCell"/>
</dbReference>
<evidence type="ECO:0000313" key="5">
    <source>
        <dbReference type="EMBL" id="GKV45585.1"/>
    </source>
</evidence>
<evidence type="ECO:0000259" key="4">
    <source>
        <dbReference type="Pfam" id="PF13891"/>
    </source>
</evidence>
<dbReference type="EMBL" id="BPVZ01000196">
    <property type="protein sequence ID" value="GKV45585.1"/>
    <property type="molecule type" value="Genomic_DNA"/>
</dbReference>
<feature type="domain" description="KANL2-like probable zinc-finger" evidence="4">
    <location>
        <begin position="100"/>
        <end position="159"/>
    </location>
</feature>
<gene>
    <name evidence="5" type="ORF">SLEP1_g52651</name>
</gene>
<comment type="subcellular location">
    <subcellularLocation>
        <location evidence="1">Nucleus</location>
    </subcellularLocation>
</comment>
<proteinExistence type="predicted"/>
<evidence type="ECO:0000313" key="6">
    <source>
        <dbReference type="Proteomes" id="UP001054252"/>
    </source>
</evidence>
<keyword evidence="2" id="KW-0539">Nucleus</keyword>
<dbReference type="Proteomes" id="UP001054252">
    <property type="component" value="Unassembled WGS sequence"/>
</dbReference>
<protein>
    <recommendedName>
        <fullName evidence="4">KANL2-like probable zinc-finger domain-containing protein</fullName>
    </recommendedName>
</protein>
<evidence type="ECO:0000256" key="1">
    <source>
        <dbReference type="ARBA" id="ARBA00004123"/>
    </source>
</evidence>
<accession>A0AAV5M7R0</accession>
<dbReference type="Pfam" id="PF13891">
    <property type="entry name" value="zf-C3HC3H_KANSL2"/>
    <property type="match status" value="1"/>
</dbReference>
<dbReference type="AlphaFoldDB" id="A0AAV5M7R0"/>
<evidence type="ECO:0000256" key="3">
    <source>
        <dbReference type="SAM" id="MobiDB-lite"/>
    </source>
</evidence>
<sequence>MADPLKIDGSDEDAILSRSELLSREEVLRRRLRRLKQLAKLYRTQYWALMEDLKNKHKEYYWKYGKSPFKKDEIKDTDSGANQQTDEDGGKLGSSSVKECASANCKRKAMALTRFCHLHILADPKQVLYRGCNYPVKSGQICGMPILRSSNPPQCPTHSQLAERYLVRALKRAGLNVSSSSRLAPKLHVVIAQYVHQIQAKRRAAQRANEMKIEVKEQKTS</sequence>
<feature type="region of interest" description="Disordered" evidence="3">
    <location>
        <begin position="73"/>
        <end position="95"/>
    </location>
</feature>
<name>A0AAV5M7R0_9ROSI</name>
<dbReference type="InterPro" id="IPR026316">
    <property type="entry name" value="NSL2"/>
</dbReference>
<dbReference type="PANTHER" id="PTHR13453:SF7">
    <property type="entry name" value="KAT8 REGULATORY NSL COMPLEX SUBUNIT 2"/>
    <property type="match status" value="1"/>
</dbReference>
<reference evidence="5 6" key="1">
    <citation type="journal article" date="2021" name="Commun. Biol.">
        <title>The genome of Shorea leprosula (Dipterocarpaceae) highlights the ecological relevance of drought in aseasonal tropical rainforests.</title>
        <authorList>
            <person name="Ng K.K.S."/>
            <person name="Kobayashi M.J."/>
            <person name="Fawcett J.A."/>
            <person name="Hatakeyama M."/>
            <person name="Paape T."/>
            <person name="Ng C.H."/>
            <person name="Ang C.C."/>
            <person name="Tnah L.H."/>
            <person name="Lee C.T."/>
            <person name="Nishiyama T."/>
            <person name="Sese J."/>
            <person name="O'Brien M.J."/>
            <person name="Copetti D."/>
            <person name="Mohd Noor M.I."/>
            <person name="Ong R.C."/>
            <person name="Putra M."/>
            <person name="Sireger I.Z."/>
            <person name="Indrioko S."/>
            <person name="Kosugi Y."/>
            <person name="Izuno A."/>
            <person name="Isagi Y."/>
            <person name="Lee S.L."/>
            <person name="Shimizu K.K."/>
        </authorList>
    </citation>
    <scope>NUCLEOTIDE SEQUENCE [LARGE SCALE GENOMIC DNA]</scope>
    <source>
        <strain evidence="5">214</strain>
    </source>
</reference>
<keyword evidence="6" id="KW-1185">Reference proteome</keyword>
<dbReference type="GO" id="GO:0044545">
    <property type="term" value="C:NSL complex"/>
    <property type="evidence" value="ECO:0007669"/>
    <property type="project" value="TreeGrafter"/>
</dbReference>
<dbReference type="PANTHER" id="PTHR13453">
    <property type="entry name" value="KAT8 REGULATORY NSL COMPLEX SUBUNIT 2"/>
    <property type="match status" value="1"/>
</dbReference>
<comment type="caution">
    <text evidence="5">The sequence shown here is derived from an EMBL/GenBank/DDBJ whole genome shotgun (WGS) entry which is preliminary data.</text>
</comment>